<proteinExistence type="predicted"/>
<name>D7L658_ARALL</name>
<dbReference type="PANTHER" id="PTHR34458">
    <property type="entry name" value="POLLEN OLE E 1 ALLERGEN AND EXTENSIN FAMILY PROTEIN-RELATED"/>
    <property type="match status" value="1"/>
</dbReference>
<accession>D7L658</accession>
<evidence type="ECO:0000313" key="2">
    <source>
        <dbReference type="EMBL" id="EFH59277.1"/>
    </source>
</evidence>
<dbReference type="STRING" id="81972.D7L658"/>
<sequence length="155" mass="15987">MAIIKNKHITFSLFLFCLIVASPMANAQIGLGGINVPIINGVLFCTINGAPLNGTSATAFANAVVQLQCGSLNTVVAETITSITGLFTFSTTGIQISLPTLLNDCRIVVPTPRSSCSSTLPSTGQLVSQLRIVGSLISGLLNIVAILPTGFVPTV</sequence>
<dbReference type="Proteomes" id="UP000008694">
    <property type="component" value="Unassembled WGS sequence"/>
</dbReference>
<keyword evidence="1" id="KW-0732">Signal</keyword>
<dbReference type="EMBL" id="GL348715">
    <property type="protein sequence ID" value="EFH59277.1"/>
    <property type="molecule type" value="Genomic_DNA"/>
</dbReference>
<dbReference type="OrthoDB" id="905355at2759"/>
<keyword evidence="3" id="KW-1185">Reference proteome</keyword>
<dbReference type="GO" id="GO:0006979">
    <property type="term" value="P:response to oxidative stress"/>
    <property type="evidence" value="ECO:0007669"/>
    <property type="project" value="EnsemblPlants"/>
</dbReference>
<protein>
    <submittedName>
        <fullName evidence="2">Predicted protein</fullName>
    </submittedName>
</protein>
<dbReference type="HOGENOM" id="CLU_120175_1_0_1"/>
<feature type="chain" id="PRO_5003101474" evidence="1">
    <location>
        <begin position="28"/>
        <end position="155"/>
    </location>
</feature>
<feature type="signal peptide" evidence="1">
    <location>
        <begin position="1"/>
        <end position="27"/>
    </location>
</feature>
<dbReference type="KEGG" id="aly:9319084"/>
<dbReference type="AlphaFoldDB" id="D7L658"/>
<reference evidence="3" key="1">
    <citation type="journal article" date="2011" name="Nat. Genet.">
        <title>The Arabidopsis lyrata genome sequence and the basis of rapid genome size change.</title>
        <authorList>
            <person name="Hu T.T."/>
            <person name="Pattyn P."/>
            <person name="Bakker E.G."/>
            <person name="Cao J."/>
            <person name="Cheng J.-F."/>
            <person name="Clark R.M."/>
            <person name="Fahlgren N."/>
            <person name="Fawcett J.A."/>
            <person name="Grimwood J."/>
            <person name="Gundlach H."/>
            <person name="Haberer G."/>
            <person name="Hollister J.D."/>
            <person name="Ossowski S."/>
            <person name="Ottilar R.P."/>
            <person name="Salamov A.A."/>
            <person name="Schneeberger K."/>
            <person name="Spannagl M."/>
            <person name="Wang X."/>
            <person name="Yang L."/>
            <person name="Nasrallah M.E."/>
            <person name="Bergelson J."/>
            <person name="Carrington J.C."/>
            <person name="Gaut B.S."/>
            <person name="Schmutz J."/>
            <person name="Mayer K.F.X."/>
            <person name="Van de Peer Y."/>
            <person name="Grigoriev I.V."/>
            <person name="Nordborg M."/>
            <person name="Weigel D."/>
            <person name="Guo Y.-L."/>
        </authorList>
    </citation>
    <scope>NUCLEOTIDE SEQUENCE [LARGE SCALE GENOMIC DNA]</scope>
    <source>
        <strain evidence="3">cv. MN47</strain>
    </source>
</reference>
<evidence type="ECO:0000256" key="1">
    <source>
        <dbReference type="SAM" id="SignalP"/>
    </source>
</evidence>
<evidence type="ECO:0000313" key="3">
    <source>
        <dbReference type="Proteomes" id="UP000008694"/>
    </source>
</evidence>
<dbReference type="Gramene" id="Al_scaffold_0003_1747">
    <property type="protein sequence ID" value="Al_scaffold_0003_1747"/>
    <property type="gene ID" value="Al_scaffold_0003_1747"/>
</dbReference>
<dbReference type="InterPro" id="IPR040404">
    <property type="entry name" value="Phylloplanin-like"/>
</dbReference>
<dbReference type="PANTHER" id="PTHR34458:SF5">
    <property type="entry name" value="POLLEN OLE E 1 ALLERGEN AND EXTENSIN FAMILY PROTEIN"/>
    <property type="match status" value="1"/>
</dbReference>
<gene>
    <name evidence="2" type="ORF">ARALYDRAFT_672550</name>
</gene>
<organism evidence="3">
    <name type="scientific">Arabidopsis lyrata subsp. lyrata</name>
    <name type="common">Lyre-leaved rock-cress</name>
    <dbReference type="NCBI Taxonomy" id="81972"/>
    <lineage>
        <taxon>Eukaryota</taxon>
        <taxon>Viridiplantae</taxon>
        <taxon>Streptophyta</taxon>
        <taxon>Embryophyta</taxon>
        <taxon>Tracheophyta</taxon>
        <taxon>Spermatophyta</taxon>
        <taxon>Magnoliopsida</taxon>
        <taxon>eudicotyledons</taxon>
        <taxon>Gunneridae</taxon>
        <taxon>Pentapetalae</taxon>
        <taxon>rosids</taxon>
        <taxon>malvids</taxon>
        <taxon>Brassicales</taxon>
        <taxon>Brassicaceae</taxon>
        <taxon>Camelineae</taxon>
        <taxon>Arabidopsis</taxon>
    </lineage>
</organism>